<organism evidence="1 2">
    <name type="scientific">Ancylostoma duodenale</name>
    <dbReference type="NCBI Taxonomy" id="51022"/>
    <lineage>
        <taxon>Eukaryota</taxon>
        <taxon>Metazoa</taxon>
        <taxon>Ecdysozoa</taxon>
        <taxon>Nematoda</taxon>
        <taxon>Chromadorea</taxon>
        <taxon>Rhabditida</taxon>
        <taxon>Rhabditina</taxon>
        <taxon>Rhabditomorpha</taxon>
        <taxon>Strongyloidea</taxon>
        <taxon>Ancylostomatidae</taxon>
        <taxon>Ancylostomatinae</taxon>
        <taxon>Ancylostoma</taxon>
    </lineage>
</organism>
<proteinExistence type="predicted"/>
<protein>
    <submittedName>
        <fullName evidence="1">Uncharacterized protein</fullName>
    </submittedName>
</protein>
<reference evidence="1 2" key="1">
    <citation type="submission" date="2013-12" db="EMBL/GenBank/DDBJ databases">
        <title>Draft genome of the parsitic nematode Ancylostoma duodenale.</title>
        <authorList>
            <person name="Mitreva M."/>
        </authorList>
    </citation>
    <scope>NUCLEOTIDE SEQUENCE [LARGE SCALE GENOMIC DNA]</scope>
    <source>
        <strain evidence="1 2">Zhejiang</strain>
    </source>
</reference>
<name>A0A0C2FAW7_9BILA</name>
<dbReference type="EMBL" id="KN781568">
    <property type="protein sequence ID" value="KIH43934.1"/>
    <property type="molecule type" value="Genomic_DNA"/>
</dbReference>
<accession>A0A0C2FAW7</accession>
<gene>
    <name evidence="1" type="ORF">ANCDUO_26053</name>
</gene>
<dbReference type="OrthoDB" id="5806422at2759"/>
<keyword evidence="2" id="KW-1185">Reference proteome</keyword>
<evidence type="ECO:0000313" key="1">
    <source>
        <dbReference type="EMBL" id="KIH43934.1"/>
    </source>
</evidence>
<sequence length="184" mass="21189">MSASELVKVIIEGNKDPSIQQLLLDLSSKIPKDFKELIEADKRARSIVMSGLEEPEEHMRLLDRGLDLNDKVCDILEILKVDARPSEVFRMGKPNPARPRLVKVVLPSTSCWRTALSNSRLLRESAFSNVFIRRSMTPEERKREFELRQIARDRNKGKRDREWVVYNSSLTCPTSPKATRETPK</sequence>
<dbReference type="AlphaFoldDB" id="A0A0C2FAW7"/>
<evidence type="ECO:0000313" key="2">
    <source>
        <dbReference type="Proteomes" id="UP000054047"/>
    </source>
</evidence>
<dbReference type="Proteomes" id="UP000054047">
    <property type="component" value="Unassembled WGS sequence"/>
</dbReference>